<evidence type="ECO:0000313" key="3">
    <source>
        <dbReference type="EMBL" id="AEF83277.1"/>
    </source>
</evidence>
<dbReference type="Pfam" id="PF23572">
    <property type="entry name" value="GH3_C"/>
    <property type="match status" value="1"/>
</dbReference>
<reference evidence="4" key="1">
    <citation type="submission" date="2009-12" db="EMBL/GenBank/DDBJ databases">
        <title>Complete sequence of Treponema azotonutricium strain ZAS-9.</title>
        <authorList>
            <person name="Tetu S.G."/>
            <person name="Matson E."/>
            <person name="Ren Q."/>
            <person name="Seshadri R."/>
            <person name="Elbourne L."/>
            <person name="Hassan K.A."/>
            <person name="Durkin A."/>
            <person name="Radune D."/>
            <person name="Mohamoud Y."/>
            <person name="Shay R."/>
            <person name="Jin S."/>
            <person name="Zhang X."/>
            <person name="Lucey K."/>
            <person name="Ballor N.R."/>
            <person name="Ottesen E."/>
            <person name="Rosenthal R."/>
            <person name="Allen A."/>
            <person name="Leadbetter J.R."/>
            <person name="Paulsen I.T."/>
        </authorList>
    </citation>
    <scope>NUCLEOTIDE SEQUENCE [LARGE SCALE GENOMIC DNA]</scope>
    <source>
        <strain evidence="4">ATCC BAA-888 / DSM 13862 / ZAS-9</strain>
    </source>
</reference>
<evidence type="ECO:0000313" key="4">
    <source>
        <dbReference type="Proteomes" id="UP000009222"/>
    </source>
</evidence>
<name>F5YCK0_LEAAZ</name>
<evidence type="ECO:0000259" key="1">
    <source>
        <dbReference type="Pfam" id="PF23571"/>
    </source>
</evidence>
<dbReference type="PANTHER" id="PTHR31901:SF9">
    <property type="entry name" value="GH3 DOMAIN-CONTAINING PROTEIN"/>
    <property type="match status" value="1"/>
</dbReference>
<feature type="domain" description="GH3 middle" evidence="1">
    <location>
        <begin position="356"/>
        <end position="427"/>
    </location>
</feature>
<gene>
    <name evidence="3" type="ordered locus">TREAZ_1753</name>
</gene>
<dbReference type="InterPro" id="IPR004993">
    <property type="entry name" value="GH3"/>
</dbReference>
<dbReference type="AlphaFoldDB" id="F5YCK0"/>
<dbReference type="KEGG" id="taz:TREAZ_1753"/>
<dbReference type="OrthoDB" id="614636at2"/>
<protein>
    <submittedName>
        <fullName evidence="3">GH3 auxin-responsive promoter superfamily</fullName>
    </submittedName>
</protein>
<dbReference type="Pfam" id="PF23571">
    <property type="entry name" value="GH3_M"/>
    <property type="match status" value="1"/>
</dbReference>
<dbReference type="InParanoid" id="F5YCK0"/>
<dbReference type="PANTHER" id="PTHR31901">
    <property type="entry name" value="GH3 DOMAIN-CONTAINING PROTEIN"/>
    <property type="match status" value="1"/>
</dbReference>
<dbReference type="GO" id="GO:0016881">
    <property type="term" value="F:acid-amino acid ligase activity"/>
    <property type="evidence" value="ECO:0007669"/>
    <property type="project" value="TreeGrafter"/>
</dbReference>
<proteinExistence type="predicted"/>
<keyword evidence="4" id="KW-1185">Reference proteome</keyword>
<dbReference type="InterPro" id="IPR055378">
    <property type="entry name" value="GH3_C"/>
</dbReference>
<dbReference type="RefSeq" id="WP_015710271.1">
    <property type="nucleotide sequence ID" value="NC_015577.1"/>
</dbReference>
<dbReference type="GO" id="GO:0005737">
    <property type="term" value="C:cytoplasm"/>
    <property type="evidence" value="ECO:0007669"/>
    <property type="project" value="TreeGrafter"/>
</dbReference>
<dbReference type="eggNOG" id="COG3568">
    <property type="taxonomic scope" value="Bacteria"/>
</dbReference>
<dbReference type="HOGENOM" id="CLU_016249_3_2_12"/>
<dbReference type="EMBL" id="CP001841">
    <property type="protein sequence ID" value="AEF83277.1"/>
    <property type="molecule type" value="Genomic_DNA"/>
</dbReference>
<feature type="domain" description="GH3 C-terminal" evidence="2">
    <location>
        <begin position="443"/>
        <end position="555"/>
    </location>
</feature>
<dbReference type="Proteomes" id="UP000009222">
    <property type="component" value="Chromosome"/>
</dbReference>
<sequence length="566" mass="65352">MGIKKVKGWWLIRLALTIVGKKGIGELKKASKNAIKAQEQTLRNILSASKDTVYGKEHHFDEVLAASSPQDLFERYRKEVSINDYEDLRPYVERHKQGEAGVLFPGKPKMYATTSGTTKEPKWIPITERYYQEVYKVMNQLWFYAMITNKPKVFYGKTLSIVGKATEGAAPDGTVFGSISGISQRDIPGFMKVLHPAPADIFNIADYKARYYTIMRMGIEQDCTLIITANPSTLVEMQNNANEFYDDYVEDIEKGTLSRKFPIPDEIRAVLAERLKPNPERAAELRRLKAQYGNVLPRHYWPNMQAVNVWFCGNTGIFLEKVKDSFPKTCVFHEFGYFATECRPGIVLKSNTPDTVVFGHKVYVEFVHESELESENPRVYQMYEVKKGERYCLIVTTSAGLYRYNMNDLIEITGFINQFPTLKLIQKVNGTVNITGEKLHERQFIEAVHAAERDTGNRVAFFVGFADVTKPTYRFYYEFVNHDITQEKAENFTRVLDEYLKKYNIEYESKRASNRLKQPETALLVNESFEKFKATCIDKGYRDGQFKVNLLMQDEKRHALFKELVR</sequence>
<reference evidence="3 4" key="2">
    <citation type="journal article" date="2011" name="ISME J.">
        <title>RNA-seq reveals cooperative metabolic interactions between two termite-gut spirochete species in co-culture.</title>
        <authorList>
            <person name="Rosenthal A.Z."/>
            <person name="Matson E.G."/>
            <person name="Eldar A."/>
            <person name="Leadbetter J.R."/>
        </authorList>
    </citation>
    <scope>NUCLEOTIDE SEQUENCE [LARGE SCALE GENOMIC DNA]</scope>
    <source>
        <strain evidence="4">ATCC BAA-888 / DSM 13862 / ZAS-9</strain>
    </source>
</reference>
<dbReference type="Pfam" id="PF03321">
    <property type="entry name" value="GH3"/>
    <property type="match status" value="1"/>
</dbReference>
<accession>F5YCK0</accession>
<organism evidence="3 4">
    <name type="scientific">Leadbettera azotonutricia (strain ATCC BAA-888 / DSM 13862 / ZAS-9)</name>
    <name type="common">Treponema azotonutricium</name>
    <dbReference type="NCBI Taxonomy" id="545695"/>
    <lineage>
        <taxon>Bacteria</taxon>
        <taxon>Pseudomonadati</taxon>
        <taxon>Spirochaetota</taxon>
        <taxon>Spirochaetia</taxon>
        <taxon>Spirochaetales</taxon>
        <taxon>Breznakiellaceae</taxon>
        <taxon>Leadbettera</taxon>
    </lineage>
</organism>
<evidence type="ECO:0000259" key="2">
    <source>
        <dbReference type="Pfam" id="PF23572"/>
    </source>
</evidence>
<dbReference type="InterPro" id="IPR055377">
    <property type="entry name" value="GH3_M"/>
</dbReference>
<dbReference type="STRING" id="545695.TREAZ_1753"/>